<feature type="transmembrane region" description="Helical" evidence="1">
    <location>
        <begin position="67"/>
        <end position="88"/>
    </location>
</feature>
<feature type="transmembrane region" description="Helical" evidence="1">
    <location>
        <begin position="7"/>
        <end position="26"/>
    </location>
</feature>
<evidence type="ECO:0000256" key="1">
    <source>
        <dbReference type="SAM" id="Phobius"/>
    </source>
</evidence>
<name>A0ABX8RWK7_NOCIO</name>
<feature type="transmembrane region" description="Helical" evidence="1">
    <location>
        <begin position="38"/>
        <end position="55"/>
    </location>
</feature>
<keyword evidence="1" id="KW-1133">Transmembrane helix</keyword>
<dbReference type="PANTHER" id="PTHR18640">
    <property type="entry name" value="SOLUTE CARRIER FAMILY 10 MEMBER 7"/>
    <property type="match status" value="1"/>
</dbReference>
<evidence type="ECO:0000313" key="2">
    <source>
        <dbReference type="EMBL" id="QXN94049.1"/>
    </source>
</evidence>
<keyword evidence="3" id="KW-1185">Reference proteome</keyword>
<dbReference type="PANTHER" id="PTHR18640:SF5">
    <property type="entry name" value="SODIUM_BILE ACID COTRANSPORTER 7"/>
    <property type="match status" value="1"/>
</dbReference>
<accession>A0ABX8RWK7</accession>
<reference evidence="2 3" key="1">
    <citation type="submission" date="2021-07" db="EMBL/GenBank/DDBJ databases">
        <title>Whole Genome Sequence of Nocardia Iowensis.</title>
        <authorList>
            <person name="Lamm A."/>
            <person name="Collins-Fairclough A.M."/>
            <person name="Bunk B."/>
            <person name="Sproer C."/>
        </authorList>
    </citation>
    <scope>NUCLEOTIDE SEQUENCE [LARGE SCALE GENOMIC DNA]</scope>
    <source>
        <strain evidence="2 3">NRRL 5646</strain>
    </source>
</reference>
<dbReference type="Pfam" id="PF13593">
    <property type="entry name" value="SBF_like"/>
    <property type="match status" value="1"/>
</dbReference>
<feature type="transmembrane region" description="Helical" evidence="1">
    <location>
        <begin position="131"/>
        <end position="154"/>
    </location>
</feature>
<gene>
    <name evidence="2" type="ORF">KV110_13885</name>
</gene>
<dbReference type="Proteomes" id="UP000694257">
    <property type="component" value="Chromosome"/>
</dbReference>
<organism evidence="2 3">
    <name type="scientific">Nocardia iowensis</name>
    <dbReference type="NCBI Taxonomy" id="204891"/>
    <lineage>
        <taxon>Bacteria</taxon>
        <taxon>Bacillati</taxon>
        <taxon>Actinomycetota</taxon>
        <taxon>Actinomycetes</taxon>
        <taxon>Mycobacteriales</taxon>
        <taxon>Nocardiaceae</taxon>
        <taxon>Nocardia</taxon>
    </lineage>
</organism>
<dbReference type="InterPro" id="IPR016833">
    <property type="entry name" value="Put_Na-Bile_cotransptr"/>
</dbReference>
<keyword evidence="1" id="KW-0472">Membrane</keyword>
<feature type="transmembrane region" description="Helical" evidence="1">
    <location>
        <begin position="100"/>
        <end position="124"/>
    </location>
</feature>
<keyword evidence="1" id="KW-0812">Transmembrane</keyword>
<sequence length="361" mass="38587">MKYLNKFYIDGFMLGIVASAVLASVFPAQGGVAEVVDRGTKVAIALLFLLYGARLEPREAIAGLRHWRLHTVVLGVTFVVFPLIGLALRVLVPSVLTEDLYIGVLFLCLVPSTVQSSIAFTAIARGNVAGAVVSASLSNLVGVFATPLLVVLLMDTTGKAEVKASTVLVIMVQLLLPFLLGQLLRPRLGWLLRRSTPLKAVDRGSVFLVVYSAFSAGMAEHIWSGLSPLRVLATALVCAGLLAAVLGATAGVGKMLGFAMPDRIVLVFCGSKKSLATGLPMASVLFVGQPVGLIVLPLMIFHQIQLITCAVLAQRYARRSEVTVWSTKREVEKVESADAKPSEPGWLRSAAQRSLVWGSRR</sequence>
<dbReference type="EMBL" id="CP078145">
    <property type="protein sequence ID" value="QXN94049.1"/>
    <property type="molecule type" value="Genomic_DNA"/>
</dbReference>
<dbReference type="RefSeq" id="WP_218476472.1">
    <property type="nucleotide sequence ID" value="NZ_BAABJN010000018.1"/>
</dbReference>
<dbReference type="PIRSF" id="PIRSF026166">
    <property type="entry name" value="UCP026166"/>
    <property type="match status" value="1"/>
</dbReference>
<proteinExistence type="predicted"/>
<evidence type="ECO:0000313" key="3">
    <source>
        <dbReference type="Proteomes" id="UP000694257"/>
    </source>
</evidence>
<feature type="transmembrane region" description="Helical" evidence="1">
    <location>
        <begin position="166"/>
        <end position="184"/>
    </location>
</feature>
<feature type="transmembrane region" description="Helical" evidence="1">
    <location>
        <begin position="229"/>
        <end position="252"/>
    </location>
</feature>
<feature type="transmembrane region" description="Helical" evidence="1">
    <location>
        <begin position="264"/>
        <end position="287"/>
    </location>
</feature>
<feature type="transmembrane region" description="Helical" evidence="1">
    <location>
        <begin position="205"/>
        <end position="223"/>
    </location>
</feature>
<feature type="transmembrane region" description="Helical" evidence="1">
    <location>
        <begin position="293"/>
        <end position="313"/>
    </location>
</feature>
<protein>
    <submittedName>
        <fullName evidence="2">Bile acid:sodium symporter</fullName>
    </submittedName>
</protein>